<gene>
    <name evidence="1" type="ORF">WA026_020692</name>
</gene>
<dbReference type="EMBL" id="JARQZJ010000045">
    <property type="protein sequence ID" value="KAK9878063.1"/>
    <property type="molecule type" value="Genomic_DNA"/>
</dbReference>
<proteinExistence type="predicted"/>
<accession>A0AAW1U657</accession>
<dbReference type="Pfam" id="PF14223">
    <property type="entry name" value="Retrotran_gag_2"/>
    <property type="match status" value="1"/>
</dbReference>
<name>A0AAW1U657_9CUCU</name>
<evidence type="ECO:0000313" key="1">
    <source>
        <dbReference type="EMBL" id="KAK9878063.1"/>
    </source>
</evidence>
<comment type="caution">
    <text evidence="1">The sequence shown here is derived from an EMBL/GenBank/DDBJ whole genome shotgun (WGS) entry which is preliminary data.</text>
</comment>
<organism evidence="1 2">
    <name type="scientific">Henosepilachna vigintioctopunctata</name>
    <dbReference type="NCBI Taxonomy" id="420089"/>
    <lineage>
        <taxon>Eukaryota</taxon>
        <taxon>Metazoa</taxon>
        <taxon>Ecdysozoa</taxon>
        <taxon>Arthropoda</taxon>
        <taxon>Hexapoda</taxon>
        <taxon>Insecta</taxon>
        <taxon>Pterygota</taxon>
        <taxon>Neoptera</taxon>
        <taxon>Endopterygota</taxon>
        <taxon>Coleoptera</taxon>
        <taxon>Polyphaga</taxon>
        <taxon>Cucujiformia</taxon>
        <taxon>Coccinelloidea</taxon>
        <taxon>Coccinellidae</taxon>
        <taxon>Epilachninae</taxon>
        <taxon>Epilachnini</taxon>
        <taxon>Henosepilachna</taxon>
    </lineage>
</organism>
<dbReference type="Proteomes" id="UP001431783">
    <property type="component" value="Unassembled WGS sequence"/>
</dbReference>
<keyword evidence="2" id="KW-1185">Reference proteome</keyword>
<reference evidence="1 2" key="1">
    <citation type="submission" date="2023-03" db="EMBL/GenBank/DDBJ databases">
        <title>Genome insight into feeding habits of ladybird beetles.</title>
        <authorList>
            <person name="Li H.-S."/>
            <person name="Huang Y.-H."/>
            <person name="Pang H."/>
        </authorList>
    </citation>
    <scope>NUCLEOTIDE SEQUENCE [LARGE SCALE GENOMIC DNA]</scope>
    <source>
        <strain evidence="1">SYSU_2023b</strain>
        <tissue evidence="1">Whole body</tissue>
    </source>
</reference>
<sequence length="86" mass="10142">MQNVSHLRNVVFKLQQLHQGIFDEIMIAKMLYTLPEHFHYFTSAWESTPTSEKTIENLVARLCGEEDYKNKPQNKEEDENVALFIN</sequence>
<dbReference type="AlphaFoldDB" id="A0AAW1U657"/>
<evidence type="ECO:0000313" key="2">
    <source>
        <dbReference type="Proteomes" id="UP001431783"/>
    </source>
</evidence>
<protein>
    <submittedName>
        <fullName evidence="1">Uncharacterized protein</fullName>
    </submittedName>
</protein>